<organism evidence="18 19">
    <name type="scientific">Xylocopilactobacillus apicola</name>
    <dbReference type="NCBI Taxonomy" id="2932184"/>
    <lineage>
        <taxon>Bacteria</taxon>
        <taxon>Bacillati</taxon>
        <taxon>Bacillota</taxon>
        <taxon>Bacilli</taxon>
        <taxon>Lactobacillales</taxon>
        <taxon>Lactobacillaceae</taxon>
        <taxon>Xylocopilactobacillus</taxon>
    </lineage>
</organism>
<gene>
    <name evidence="18" type="primary">lacF</name>
    <name evidence="18" type="ORF">XA3_00320</name>
</gene>
<name>A0AAU9CYU4_9LACO</name>
<dbReference type="GO" id="GO:0009401">
    <property type="term" value="P:phosphoenolpyruvate-dependent sugar phosphotransferase system"/>
    <property type="evidence" value="ECO:0007669"/>
    <property type="project" value="UniProtKB-KW"/>
</dbReference>
<dbReference type="GO" id="GO:0005737">
    <property type="term" value="C:cytoplasm"/>
    <property type="evidence" value="ECO:0007669"/>
    <property type="project" value="UniProtKB-SubCell"/>
</dbReference>
<keyword evidence="19" id="KW-1185">Reference proteome</keyword>
<feature type="modified residue" description="Phosphohistidine; by HPr" evidence="17">
    <location>
        <position position="85"/>
    </location>
</feature>
<keyword evidence="11" id="KW-0479">Metal-binding</keyword>
<dbReference type="Proteomes" id="UP001321861">
    <property type="component" value="Chromosome"/>
</dbReference>
<evidence type="ECO:0000256" key="1">
    <source>
        <dbReference type="ARBA" id="ARBA00001946"/>
    </source>
</evidence>
<evidence type="ECO:0000256" key="12">
    <source>
        <dbReference type="ARBA" id="ARBA00022842"/>
    </source>
</evidence>
<evidence type="ECO:0000313" key="18">
    <source>
        <dbReference type="EMBL" id="BDR57591.1"/>
    </source>
</evidence>
<dbReference type="InterPro" id="IPR003188">
    <property type="entry name" value="PTS_IIA_lac/cel"/>
</dbReference>
<evidence type="ECO:0000256" key="13">
    <source>
        <dbReference type="ARBA" id="ARBA00030293"/>
    </source>
</evidence>
<evidence type="ECO:0000256" key="4">
    <source>
        <dbReference type="ARBA" id="ARBA00014322"/>
    </source>
</evidence>
<dbReference type="SUPFAM" id="SSF46973">
    <property type="entry name" value="Enzyme IIa from lactose specific PTS, IIa-lac"/>
    <property type="match status" value="1"/>
</dbReference>
<dbReference type="AlphaFoldDB" id="A0AAU9CYU4"/>
<dbReference type="GO" id="GO:0046872">
    <property type="term" value="F:metal ion binding"/>
    <property type="evidence" value="ECO:0007669"/>
    <property type="project" value="UniProtKB-KW"/>
</dbReference>
<evidence type="ECO:0000256" key="6">
    <source>
        <dbReference type="ARBA" id="ARBA00022490"/>
    </source>
</evidence>
<dbReference type="PANTHER" id="PTHR34382:SF9">
    <property type="entry name" value="PHOSPHOTRANSFERASE SYSTEM SUGAR-SPECIFIC EII COMPONENT"/>
    <property type="match status" value="1"/>
</dbReference>
<dbReference type="PANTHER" id="PTHR34382">
    <property type="entry name" value="PTS SYSTEM N,N'-DIACETYLCHITOBIOSE-SPECIFIC EIIA COMPONENT"/>
    <property type="match status" value="1"/>
</dbReference>
<evidence type="ECO:0000256" key="5">
    <source>
        <dbReference type="ARBA" id="ARBA00022448"/>
    </source>
</evidence>
<evidence type="ECO:0000313" key="19">
    <source>
        <dbReference type="Proteomes" id="UP001321861"/>
    </source>
</evidence>
<evidence type="ECO:0000256" key="8">
    <source>
        <dbReference type="ARBA" id="ARBA00022597"/>
    </source>
</evidence>
<accession>A0AAU9CYU4</accession>
<evidence type="ECO:0000256" key="16">
    <source>
        <dbReference type="PIRSR" id="PIRSR000699-1"/>
    </source>
</evidence>
<reference evidence="18 19" key="1">
    <citation type="journal article" date="2023" name="Microbiol. Spectr.">
        <title>Symbiosis of Carpenter Bees with Uncharacterized Lactic Acid Bacteria Showing NAD Auxotrophy.</title>
        <authorList>
            <person name="Kawasaki S."/>
            <person name="Ozawa K."/>
            <person name="Mori T."/>
            <person name="Yamamoto A."/>
            <person name="Ito M."/>
            <person name="Ohkuma M."/>
            <person name="Sakamoto M."/>
            <person name="Matsutani M."/>
        </authorList>
    </citation>
    <scope>NUCLEOTIDE SEQUENCE [LARGE SCALE GENOMIC DNA]</scope>
    <source>
        <strain evidence="18 19">XA3</strain>
    </source>
</reference>
<evidence type="ECO:0000256" key="7">
    <source>
        <dbReference type="ARBA" id="ARBA00022553"/>
    </source>
</evidence>
<evidence type="ECO:0000256" key="14">
    <source>
        <dbReference type="ARBA" id="ARBA00031467"/>
    </source>
</evidence>
<comment type="cofactor">
    <cofactor evidence="1">
        <name>Mg(2+)</name>
        <dbReference type="ChEBI" id="CHEBI:18420"/>
    </cofactor>
</comment>
<keyword evidence="6" id="KW-0963">Cytoplasm</keyword>
<dbReference type="Gene3D" id="1.20.58.80">
    <property type="entry name" value="Phosphotransferase system, lactose/cellobiose-type IIA subunit"/>
    <property type="match status" value="1"/>
</dbReference>
<dbReference type="Pfam" id="PF02255">
    <property type="entry name" value="PTS_IIA"/>
    <property type="match status" value="1"/>
</dbReference>
<keyword evidence="8" id="KW-0762">Sugar transport</keyword>
<dbReference type="PROSITE" id="PS51095">
    <property type="entry name" value="PTS_EIIA_TYPE_3"/>
    <property type="match status" value="1"/>
</dbReference>
<dbReference type="RefSeq" id="WP_317635550.1">
    <property type="nucleotide sequence ID" value="NZ_AP026802.1"/>
</dbReference>
<evidence type="ECO:0000256" key="3">
    <source>
        <dbReference type="ARBA" id="ARBA00011233"/>
    </source>
</evidence>
<evidence type="ECO:0000256" key="2">
    <source>
        <dbReference type="ARBA" id="ARBA00004496"/>
    </source>
</evidence>
<dbReference type="KEGG" id="xap:XA3_00320"/>
<keyword evidence="5" id="KW-0813">Transport</keyword>
<feature type="active site" description="Tele-phosphohistidine intermediate" evidence="16">
    <location>
        <position position="85"/>
    </location>
</feature>
<evidence type="ECO:0000256" key="15">
    <source>
        <dbReference type="ARBA" id="ARBA00032708"/>
    </source>
</evidence>
<sequence length="115" mass="12982">MSEIPPTGENTKIQDLAMEIIAFAGDGHAESLRAIDEEFAENSVESINLLEKAHGNIERAHKAQTKLLQMEAKGEEITPSLLMVHAQNHLMNSILINELSEKMIQMYRKLKEREV</sequence>
<evidence type="ECO:0000256" key="9">
    <source>
        <dbReference type="ARBA" id="ARBA00022679"/>
    </source>
</evidence>
<proteinExistence type="predicted"/>
<evidence type="ECO:0000256" key="17">
    <source>
        <dbReference type="PROSITE-ProRule" id="PRU00418"/>
    </source>
</evidence>
<evidence type="ECO:0000256" key="10">
    <source>
        <dbReference type="ARBA" id="ARBA00022683"/>
    </source>
</evidence>
<protein>
    <recommendedName>
        <fullName evidence="4">PTS system lactose-specific EIIA component</fullName>
    </recommendedName>
    <alternativeName>
        <fullName evidence="13">EIIA-Lac</fullName>
    </alternativeName>
    <alternativeName>
        <fullName evidence="15">EIII-Lac</fullName>
    </alternativeName>
    <alternativeName>
        <fullName evidence="14">Lactose-specific phosphotransferase enzyme IIA component</fullName>
    </alternativeName>
</protein>
<keyword evidence="10" id="KW-0598">Phosphotransferase system</keyword>
<dbReference type="InterPro" id="IPR036542">
    <property type="entry name" value="PTS_IIA_lac/cel_sf"/>
</dbReference>
<comment type="subcellular location">
    <subcellularLocation>
        <location evidence="2">Cytoplasm</location>
    </subcellularLocation>
</comment>
<comment type="subunit">
    <text evidence="3">Homotrimer.</text>
</comment>
<keyword evidence="7" id="KW-0597">Phosphoprotein</keyword>
<keyword evidence="9" id="KW-0808">Transferase</keyword>
<keyword evidence="12" id="KW-0460">Magnesium</keyword>
<dbReference type="EMBL" id="AP026802">
    <property type="protein sequence ID" value="BDR57591.1"/>
    <property type="molecule type" value="Genomic_DNA"/>
</dbReference>
<evidence type="ECO:0000256" key="11">
    <source>
        <dbReference type="ARBA" id="ARBA00022723"/>
    </source>
</evidence>
<dbReference type="PIRSF" id="PIRSF000699">
    <property type="entry name" value="PTS_IILac_III"/>
    <property type="match status" value="1"/>
</dbReference>
<dbReference type="GO" id="GO:0016740">
    <property type="term" value="F:transferase activity"/>
    <property type="evidence" value="ECO:0007669"/>
    <property type="project" value="UniProtKB-KW"/>
</dbReference>